<feature type="compositionally biased region" description="Polar residues" evidence="1">
    <location>
        <begin position="378"/>
        <end position="393"/>
    </location>
</feature>
<feature type="region of interest" description="Disordered" evidence="1">
    <location>
        <begin position="358"/>
        <end position="427"/>
    </location>
</feature>
<evidence type="ECO:0000313" key="3">
    <source>
        <dbReference type="Proteomes" id="UP001595867"/>
    </source>
</evidence>
<protein>
    <submittedName>
        <fullName evidence="2">Uncharacterized protein</fullName>
    </submittedName>
</protein>
<name>A0ABV8J4W5_9ACTN</name>
<accession>A0ABV8J4W5</accession>
<keyword evidence="3" id="KW-1185">Reference proteome</keyword>
<gene>
    <name evidence="2" type="ORF">ACFO0C_42010</name>
</gene>
<comment type="caution">
    <text evidence="2">The sequence shown here is derived from an EMBL/GenBank/DDBJ whole genome shotgun (WGS) entry which is preliminary data.</text>
</comment>
<organism evidence="2 3">
    <name type="scientific">Actinoplanes subglobosus</name>
    <dbReference type="NCBI Taxonomy" id="1547892"/>
    <lineage>
        <taxon>Bacteria</taxon>
        <taxon>Bacillati</taxon>
        <taxon>Actinomycetota</taxon>
        <taxon>Actinomycetes</taxon>
        <taxon>Micromonosporales</taxon>
        <taxon>Micromonosporaceae</taxon>
        <taxon>Actinoplanes</taxon>
    </lineage>
</organism>
<evidence type="ECO:0000256" key="1">
    <source>
        <dbReference type="SAM" id="MobiDB-lite"/>
    </source>
</evidence>
<feature type="compositionally biased region" description="Low complexity" evidence="1">
    <location>
        <begin position="414"/>
        <end position="427"/>
    </location>
</feature>
<reference evidence="3" key="1">
    <citation type="journal article" date="2019" name="Int. J. Syst. Evol. Microbiol.">
        <title>The Global Catalogue of Microorganisms (GCM) 10K type strain sequencing project: providing services to taxonomists for standard genome sequencing and annotation.</title>
        <authorList>
            <consortium name="The Broad Institute Genomics Platform"/>
            <consortium name="The Broad Institute Genome Sequencing Center for Infectious Disease"/>
            <person name="Wu L."/>
            <person name="Ma J."/>
        </authorList>
    </citation>
    <scope>NUCLEOTIDE SEQUENCE [LARGE SCALE GENOMIC DNA]</scope>
    <source>
        <strain evidence="3">TBRC 5832</strain>
    </source>
</reference>
<dbReference type="Proteomes" id="UP001595867">
    <property type="component" value="Unassembled WGS sequence"/>
</dbReference>
<dbReference type="RefSeq" id="WP_378072428.1">
    <property type="nucleotide sequence ID" value="NZ_JBHSBL010000028.1"/>
</dbReference>
<proteinExistence type="predicted"/>
<evidence type="ECO:0000313" key="2">
    <source>
        <dbReference type="EMBL" id="MFC4071552.1"/>
    </source>
</evidence>
<sequence length="427" mass="43898">MSGVFGIDVQHSRTVVALAEAAGGRVRTDPVGDGRRALIPNAADAAGWASDAGSLTASSSGLHHWRVDPGGALFLRGLRARLIAYLGGGDPTLAGGYPLCAVGEGAAGGEDAADRGTAGGEGAELRREAAAAGLPDLLTAGSDDALLCRWLTDPAGDADPGFRGPVTVVSCGERRTTIREYEVVRTEDRLSVRRGPGRRIDAGSGAWTDRLCAEVLDRCRGVRPGSTLHLLDAALEYGARMRHTPSGRSLPWRGVLADHLTAPLRLTRADMAGWDEVNRAVGTITGAVADSRSSGPRPTVVVGGLGAVWPFAADALTRFGSVWSSTEPEFDVAVGAAWWPALSGCFIDGPAGTARPVAAVAASRPTGRLPSPPWRPTTGDSPTSAISPVSGTSPAAGEPEPPWKSASGPPPADAAPADDSTPPWRRS</sequence>
<dbReference type="EMBL" id="JBHSBL010000028">
    <property type="protein sequence ID" value="MFC4071552.1"/>
    <property type="molecule type" value="Genomic_DNA"/>
</dbReference>